<evidence type="ECO:0000256" key="2">
    <source>
        <dbReference type="SAM" id="Phobius"/>
    </source>
</evidence>
<evidence type="ECO:0000256" key="1">
    <source>
        <dbReference type="SAM" id="MobiDB-lite"/>
    </source>
</evidence>
<keyword evidence="2" id="KW-1133">Transmembrane helix</keyword>
<name>A0A6C0B2R3_9ZZZZ</name>
<feature type="transmembrane region" description="Helical" evidence="2">
    <location>
        <begin position="6"/>
        <end position="28"/>
    </location>
</feature>
<keyword evidence="2" id="KW-0472">Membrane</keyword>
<feature type="region of interest" description="Disordered" evidence="1">
    <location>
        <begin position="51"/>
        <end position="98"/>
    </location>
</feature>
<dbReference type="AlphaFoldDB" id="A0A6C0B2R3"/>
<dbReference type="EMBL" id="MN739048">
    <property type="protein sequence ID" value="QHS85763.1"/>
    <property type="molecule type" value="Genomic_DNA"/>
</dbReference>
<protein>
    <submittedName>
        <fullName evidence="3">Uncharacterized protein</fullName>
    </submittedName>
</protein>
<reference evidence="3" key="1">
    <citation type="journal article" date="2020" name="Nature">
        <title>Giant virus diversity and host interactions through global metagenomics.</title>
        <authorList>
            <person name="Schulz F."/>
            <person name="Roux S."/>
            <person name="Paez-Espino D."/>
            <person name="Jungbluth S."/>
            <person name="Walsh D.A."/>
            <person name="Denef V.J."/>
            <person name="McMahon K.D."/>
            <person name="Konstantinidis K.T."/>
            <person name="Eloe-Fadrosh E.A."/>
            <person name="Kyrpides N.C."/>
            <person name="Woyke T."/>
        </authorList>
    </citation>
    <scope>NUCLEOTIDE SEQUENCE</scope>
    <source>
        <strain evidence="3">GVMAG-M-3300009185-36</strain>
    </source>
</reference>
<accession>A0A6C0B2R3</accession>
<keyword evidence="2" id="KW-0812">Transmembrane</keyword>
<evidence type="ECO:0000313" key="3">
    <source>
        <dbReference type="EMBL" id="QHS85763.1"/>
    </source>
</evidence>
<organism evidence="3">
    <name type="scientific">viral metagenome</name>
    <dbReference type="NCBI Taxonomy" id="1070528"/>
    <lineage>
        <taxon>unclassified sequences</taxon>
        <taxon>metagenomes</taxon>
        <taxon>organismal metagenomes</taxon>
    </lineage>
</organism>
<sequence>MLALDVFQTALATICIMVIIQVTIFFVARIMTPPQPRIIYREVMVPQAPQQSQQVTFTEPPVGEVKLPEYEPRQQASDSLRVDPELPPGITETRPPGT</sequence>
<proteinExistence type="predicted"/>